<evidence type="ECO:0000259" key="1">
    <source>
        <dbReference type="Pfam" id="PF12571"/>
    </source>
</evidence>
<dbReference type="Pfam" id="PF12571">
    <property type="entry name" value="Phage_tail_fib"/>
    <property type="match status" value="1"/>
</dbReference>
<protein>
    <submittedName>
        <fullName evidence="2">Phage tail protein</fullName>
    </submittedName>
</protein>
<comment type="caution">
    <text evidence="2">The sequence shown here is derived from an EMBL/GenBank/DDBJ whole genome shotgun (WGS) entry which is preliminary data.</text>
</comment>
<proteinExistence type="predicted"/>
<reference evidence="2 3" key="1">
    <citation type="submission" date="2020-08" db="EMBL/GenBank/DDBJ databases">
        <title>Description of Xenorhabdus lircayensis sp. nov., the symbiotic bacterium associated with the entomopathogenic nematode Steirnernema unicornum.</title>
        <authorList>
            <person name="Castaneda-Alvarez C."/>
            <person name="Prodan S."/>
            <person name="Zamorano A."/>
            <person name="San-Blas E."/>
            <person name="Aballay E."/>
        </authorList>
    </citation>
    <scope>NUCLEOTIDE SEQUENCE [LARGE SCALE GENOMIC DNA]</scope>
    <source>
        <strain evidence="2 3">VLS</strain>
    </source>
</reference>
<dbReference type="InterPro" id="IPR022225">
    <property type="entry name" value="Phage_tail_fibre_N"/>
</dbReference>
<name>A0ABS0U4V1_9GAMM</name>
<dbReference type="EMBL" id="JACOII010000034">
    <property type="protein sequence ID" value="MBI6548912.1"/>
    <property type="molecule type" value="Genomic_DNA"/>
</dbReference>
<keyword evidence="3" id="KW-1185">Reference proteome</keyword>
<gene>
    <name evidence="2" type="ORF">H8A87_09310</name>
</gene>
<dbReference type="RefSeq" id="WP_198689690.1">
    <property type="nucleotide sequence ID" value="NZ_CAWPUD010000032.1"/>
</dbReference>
<evidence type="ECO:0000313" key="3">
    <source>
        <dbReference type="Proteomes" id="UP000696184"/>
    </source>
</evidence>
<feature type="domain" description="Phage tail fibre protein N-terminal" evidence="1">
    <location>
        <begin position="3"/>
        <end position="157"/>
    </location>
</feature>
<organism evidence="2 3">
    <name type="scientific">Xenorhabdus lircayensis</name>
    <dbReference type="NCBI Taxonomy" id="2763499"/>
    <lineage>
        <taxon>Bacteria</taxon>
        <taxon>Pseudomonadati</taxon>
        <taxon>Pseudomonadota</taxon>
        <taxon>Gammaproteobacteria</taxon>
        <taxon>Enterobacterales</taxon>
        <taxon>Morganellaceae</taxon>
        <taxon>Xenorhabdus</taxon>
    </lineage>
</organism>
<dbReference type="Proteomes" id="UP000696184">
    <property type="component" value="Unassembled WGS sequence"/>
</dbReference>
<sequence length="575" mass="62976">MSSVITTDFEKWKAQQVAAGHSVVLDEFVFANVPGLDPSQDISRSEQLPAAQYIVHRQAVNKTGLASENAVAYSVTLGTEVGNFDFNWIGLLNKASGVIGMITHAPTQKKIKTANGLQGNVLTRSFLLEFDGASKETAITTTAETWQIDFTARLSGMDEMQRLMNTDSYGEAAFFGDGSAVIRTGDQYTVKKGLAYVGGLRGVLEYDQTLNQMRNTRVYVDFSYQGNLVSQWKTVVKITVANDLKNYVDAAGYPHYVFAIASIDGNGNVIDLRSKGTLSDRGIAELNREIGRVKQDYATNQALNAVNDNANNRLAMHLNGADIPDKKLFINNLGLSKTVEQAGNAVPSNRTINGKSLSDNFWLLPPDIGALDKSKNGADIPDINAFIDNLWLRGTVERAENAVSADGGDYSGAFRFKQVGTLPLETSAVSLNSLGYRPAYSLVSNTKYDWYQGTIETGLIRGHKENIEGYAVDINHRRVLMVAPDGLLTVNRIALTDFTDFDSRYDSRYISRTRLGRESSTIAALLTAKTRAPDGHVMTGIGNVSTQAWVGVNELLHRPIQCFINGQWRSIDVEV</sequence>
<accession>A0ABS0U4V1</accession>
<evidence type="ECO:0000313" key="2">
    <source>
        <dbReference type="EMBL" id="MBI6548912.1"/>
    </source>
</evidence>